<evidence type="ECO:0000313" key="2">
    <source>
        <dbReference type="EMBL" id="MCI72256.1"/>
    </source>
</evidence>
<proteinExistence type="predicted"/>
<reference evidence="2 3" key="1">
    <citation type="journal article" date="2018" name="Front. Plant Sci.">
        <title>Red Clover (Trifolium pratense) and Zigzag Clover (T. medium) - A Picture of Genomic Similarities and Differences.</title>
        <authorList>
            <person name="Dluhosova J."/>
            <person name="Istvanek J."/>
            <person name="Nedelnik J."/>
            <person name="Repkova J."/>
        </authorList>
    </citation>
    <scope>NUCLEOTIDE SEQUENCE [LARGE SCALE GENOMIC DNA]</scope>
    <source>
        <strain evidence="3">cv. 10/8</strain>
        <tissue evidence="2">Leaf</tissue>
    </source>
</reference>
<accession>A0A392UIH5</accession>
<dbReference type="AlphaFoldDB" id="A0A392UIH5"/>
<dbReference type="EMBL" id="LXQA010814225">
    <property type="protein sequence ID" value="MCI72256.1"/>
    <property type="molecule type" value="Genomic_DNA"/>
</dbReference>
<sequence>KGKHDESLAAVKSELEDLKKAHAEEARSLLEERRMLILARNAFMVALFQTGRQVWDLEADADDLEEDNDALKQSMADKY</sequence>
<feature type="coiled-coil region" evidence="1">
    <location>
        <begin position="8"/>
        <end position="74"/>
    </location>
</feature>
<keyword evidence="1" id="KW-0175">Coiled coil</keyword>
<organism evidence="2 3">
    <name type="scientific">Trifolium medium</name>
    <dbReference type="NCBI Taxonomy" id="97028"/>
    <lineage>
        <taxon>Eukaryota</taxon>
        <taxon>Viridiplantae</taxon>
        <taxon>Streptophyta</taxon>
        <taxon>Embryophyta</taxon>
        <taxon>Tracheophyta</taxon>
        <taxon>Spermatophyta</taxon>
        <taxon>Magnoliopsida</taxon>
        <taxon>eudicotyledons</taxon>
        <taxon>Gunneridae</taxon>
        <taxon>Pentapetalae</taxon>
        <taxon>rosids</taxon>
        <taxon>fabids</taxon>
        <taxon>Fabales</taxon>
        <taxon>Fabaceae</taxon>
        <taxon>Papilionoideae</taxon>
        <taxon>50 kb inversion clade</taxon>
        <taxon>NPAAA clade</taxon>
        <taxon>Hologalegina</taxon>
        <taxon>IRL clade</taxon>
        <taxon>Trifolieae</taxon>
        <taxon>Trifolium</taxon>
    </lineage>
</organism>
<keyword evidence="3" id="KW-1185">Reference proteome</keyword>
<dbReference type="Proteomes" id="UP000265520">
    <property type="component" value="Unassembled WGS sequence"/>
</dbReference>
<comment type="caution">
    <text evidence="2">The sequence shown here is derived from an EMBL/GenBank/DDBJ whole genome shotgun (WGS) entry which is preliminary data.</text>
</comment>
<evidence type="ECO:0000313" key="3">
    <source>
        <dbReference type="Proteomes" id="UP000265520"/>
    </source>
</evidence>
<feature type="non-terminal residue" evidence="2">
    <location>
        <position position="79"/>
    </location>
</feature>
<name>A0A392UIH5_9FABA</name>
<feature type="non-terminal residue" evidence="2">
    <location>
        <position position="1"/>
    </location>
</feature>
<protein>
    <submittedName>
        <fullName evidence="2">Uncharacterized protein</fullName>
    </submittedName>
</protein>
<evidence type="ECO:0000256" key="1">
    <source>
        <dbReference type="SAM" id="Coils"/>
    </source>
</evidence>